<sequence length="817" mass="95613">MKRINLNGAWKMRSTDTDEWIGVTVPGSVFNDLLQNKKIEDPFYRDNEKYAYEIASKDYQYSRKVKVEQDFLEQERIFLLCEGLDTLAEITINDHVIARTNNMHRTYEIDVKNILHLGENTITITLLSPVHYIKKLDEERPLWGVVDAIKGYPHIRKAHYMFGWDWGPKIPDSGIWRDISFVSYNEARLEDIYFTQVHHENLVELKTRIRLEKWLKGEVDVKVELTCPKGKTQMLSMTTDQLEENIIFDIEEPELWWPNGYGKQPLYGLSVTVQSNGQALDVQTFEIGLRTIKVRQEPDQWGKTFEFEVNGLSIFSMGANYIPEDNLISRGSREKTERLIQDCIEANFNMIRVWGGGYYPNKDFYELCDRYGLIVWQDFMFACGVYELTNEFTENIKKEIADNIKRLRHHASLALWCGNNEMEEAWVHWDFPKTAKLRTDYLKQFEIIFPEIVKELDPETFYWVSSPSSGGGFDKPNSENEGDVHYWDVWHGLKPFTEYRKFHFRFCSEFGFQSFPSIKTIDSFTLPEDRNIFSNVMENHQKNGEANGKILNYLSQTFLYPKDFKSLLYTSQILQAEAIKYGVEHWRRNRGRCMGSIYWQLNDCWPVASWSSIDNFGRWKALHYFAKKFYAPVLLSLCEEGTNVEIHLTNDKAVDVTCQVDWKLRTNSTEVIKEGTVHSTVEKLSAKKLESLSFNELTDEKKRDVYVECTLFINGQQETMVTVLFVKPKHFTFLDPKLKTEVLEENDQFIISVHSQAFAKYVELDLLDADCKFSDNYFDVSANEKRVITVKKNSLSSKINLSEFKKQLSLRSVFDIS</sequence>
<dbReference type="EMBL" id="ALPT02000021">
    <property type="protein sequence ID" value="KGA97805.1"/>
    <property type="molecule type" value="Genomic_DNA"/>
</dbReference>
<dbReference type="GO" id="GO:0004567">
    <property type="term" value="F:beta-mannosidase activity"/>
    <property type="evidence" value="ECO:0007669"/>
    <property type="project" value="UniProtKB-EC"/>
</dbReference>
<dbReference type="PANTHER" id="PTHR43730">
    <property type="entry name" value="BETA-MANNOSIDASE"/>
    <property type="match status" value="1"/>
</dbReference>
<evidence type="ECO:0000259" key="15">
    <source>
        <dbReference type="Pfam" id="PF17786"/>
    </source>
</evidence>
<evidence type="ECO:0000256" key="5">
    <source>
        <dbReference type="ARBA" id="ARBA00012754"/>
    </source>
</evidence>
<feature type="domain" description="Beta-mannosidase Ig-fold" evidence="14">
    <location>
        <begin position="734"/>
        <end position="816"/>
    </location>
</feature>
<dbReference type="EC" id="3.2.1.25" evidence="5"/>
<dbReference type="InterPro" id="IPR013783">
    <property type="entry name" value="Ig-like_fold"/>
</dbReference>
<dbReference type="Gene3D" id="2.60.120.260">
    <property type="entry name" value="Galactose-binding domain-like"/>
    <property type="match status" value="1"/>
</dbReference>
<evidence type="ECO:0000259" key="14">
    <source>
        <dbReference type="Pfam" id="PF17753"/>
    </source>
</evidence>
<keyword evidence="19" id="KW-1185">Reference proteome</keyword>
<evidence type="ECO:0000256" key="4">
    <source>
        <dbReference type="ARBA" id="ARBA00011738"/>
    </source>
</evidence>
<evidence type="ECO:0000256" key="8">
    <source>
        <dbReference type="ARBA" id="ARBA00023180"/>
    </source>
</evidence>
<dbReference type="Proteomes" id="UP000002754">
    <property type="component" value="Unassembled WGS sequence"/>
</dbReference>
<dbReference type="Pfam" id="PF00703">
    <property type="entry name" value="Glyco_hydro_2"/>
    <property type="match status" value="1"/>
</dbReference>
<name>A0A094XGC0_ALKAL</name>
<dbReference type="Pfam" id="PF22666">
    <property type="entry name" value="Glyco_hydro_2_N2"/>
    <property type="match status" value="1"/>
</dbReference>
<keyword evidence="8" id="KW-0325">Glycoprotein</keyword>
<comment type="subunit">
    <text evidence="4">Homodimer.</text>
</comment>
<evidence type="ECO:0000256" key="6">
    <source>
        <dbReference type="ARBA" id="ARBA00022525"/>
    </source>
</evidence>
<dbReference type="SUPFAM" id="SSF49785">
    <property type="entry name" value="Galactose-binding domain-like"/>
    <property type="match status" value="1"/>
</dbReference>
<accession>A0A094XGC0</accession>
<dbReference type="GO" id="GO:0006516">
    <property type="term" value="P:glycoprotein catabolic process"/>
    <property type="evidence" value="ECO:0007669"/>
    <property type="project" value="TreeGrafter"/>
</dbReference>
<reference evidence="17 19" key="1">
    <citation type="journal article" date="2014" name="Genome Announc.">
        <title>Draft Genome Sequence of Bacillus alcalophilus AV1934, a Classic Alkaliphile Isolated from Human Feces in 1934.</title>
        <authorList>
            <person name="Attie O."/>
            <person name="Jayaprakash A."/>
            <person name="Shah H."/>
            <person name="Paulsen I.T."/>
            <person name="Morino M."/>
            <person name="Takahashi Y."/>
            <person name="Narumi I."/>
            <person name="Sachidanandam R."/>
            <person name="Satoh K."/>
            <person name="Ito M."/>
            <person name="Krulwich T.A."/>
        </authorList>
    </citation>
    <scope>NUCLEOTIDE SEQUENCE [LARGE SCALE GENOMIC DNA]</scope>
    <source>
        <strain evidence="17 19">AV1934</strain>
    </source>
</reference>
<dbReference type="InterPro" id="IPR006102">
    <property type="entry name" value="Ig-like_GH2"/>
</dbReference>
<evidence type="ECO:0000313" key="20">
    <source>
        <dbReference type="Proteomes" id="UP000297014"/>
    </source>
</evidence>
<dbReference type="eggNOG" id="COG3250">
    <property type="taxonomic scope" value="Bacteria"/>
</dbReference>
<feature type="domain" description="Beta-mannosidase-like galactose-binding" evidence="16">
    <location>
        <begin position="10"/>
        <end position="177"/>
    </location>
</feature>
<protein>
    <recommendedName>
        <fullName evidence="11">Beta-mannosidase B</fullName>
        <ecNumber evidence="5">3.2.1.25</ecNumber>
    </recommendedName>
    <alternativeName>
        <fullName evidence="12">Mannanase B</fullName>
    </alternativeName>
</protein>
<dbReference type="FunFam" id="3.20.20.80:FF:000050">
    <property type="entry name" value="Beta-mannosidase B"/>
    <property type="match status" value="1"/>
</dbReference>
<evidence type="ECO:0000256" key="10">
    <source>
        <dbReference type="ARBA" id="ARBA00038429"/>
    </source>
</evidence>
<evidence type="ECO:0000313" key="17">
    <source>
        <dbReference type="EMBL" id="KGA97805.1"/>
    </source>
</evidence>
<keyword evidence="7 17" id="KW-0378">Hydrolase</keyword>
<organism evidence="17 19">
    <name type="scientific">Alkalihalobacillus alcalophilus ATCC 27647 = CGMCC 1.3604</name>
    <dbReference type="NCBI Taxonomy" id="1218173"/>
    <lineage>
        <taxon>Bacteria</taxon>
        <taxon>Bacillati</taxon>
        <taxon>Bacillota</taxon>
        <taxon>Bacilli</taxon>
        <taxon>Bacillales</taxon>
        <taxon>Bacillaceae</taxon>
        <taxon>Alkalihalobacillus</taxon>
    </lineage>
</organism>
<comment type="catalytic activity">
    <reaction evidence="1">
        <text>Hydrolysis of terminal, non-reducing beta-D-mannose residues in beta-D-mannosides.</text>
        <dbReference type="EC" id="3.2.1.25"/>
    </reaction>
</comment>
<dbReference type="EMBL" id="JALP01000201">
    <property type="protein sequence ID" value="THG89717.1"/>
    <property type="molecule type" value="Genomic_DNA"/>
</dbReference>
<keyword evidence="9" id="KW-0326">Glycosidase</keyword>
<dbReference type="Gene3D" id="3.20.20.80">
    <property type="entry name" value="Glycosidases"/>
    <property type="match status" value="1"/>
</dbReference>
<dbReference type="InterPro" id="IPR041625">
    <property type="entry name" value="Beta-mannosidase_Ig"/>
</dbReference>
<comment type="pathway">
    <text evidence="3">Glycan metabolism; N-glycan degradation.</text>
</comment>
<evidence type="ECO:0000256" key="1">
    <source>
        <dbReference type="ARBA" id="ARBA00000829"/>
    </source>
</evidence>
<feature type="domain" description="Mannosidase Ig/CBM-like" evidence="15">
    <location>
        <begin position="642"/>
        <end position="730"/>
    </location>
</feature>
<dbReference type="SUPFAM" id="SSF51445">
    <property type="entry name" value="(Trans)glycosidases"/>
    <property type="match status" value="1"/>
</dbReference>
<evidence type="ECO:0000256" key="9">
    <source>
        <dbReference type="ARBA" id="ARBA00023295"/>
    </source>
</evidence>
<dbReference type="Pfam" id="PF17786">
    <property type="entry name" value="Mannosidase_ig"/>
    <property type="match status" value="1"/>
</dbReference>
<dbReference type="SUPFAM" id="SSF49303">
    <property type="entry name" value="beta-Galactosidase/glucuronidase domain"/>
    <property type="match status" value="2"/>
</dbReference>
<dbReference type="InterPro" id="IPR008979">
    <property type="entry name" value="Galactose-bd-like_sf"/>
</dbReference>
<evidence type="ECO:0000256" key="12">
    <source>
        <dbReference type="ARBA" id="ARBA00041614"/>
    </source>
</evidence>
<dbReference type="GO" id="GO:0005576">
    <property type="term" value="C:extracellular region"/>
    <property type="evidence" value="ECO:0007669"/>
    <property type="project" value="UniProtKB-SubCell"/>
</dbReference>
<dbReference type="InterPro" id="IPR036156">
    <property type="entry name" value="Beta-gal/glucu_dom_sf"/>
</dbReference>
<evidence type="ECO:0000256" key="2">
    <source>
        <dbReference type="ARBA" id="ARBA00004613"/>
    </source>
</evidence>
<dbReference type="InterPro" id="IPR054593">
    <property type="entry name" value="Beta-mannosidase-like_N2"/>
</dbReference>
<evidence type="ECO:0000256" key="7">
    <source>
        <dbReference type="ARBA" id="ARBA00022801"/>
    </source>
</evidence>
<dbReference type="OrthoDB" id="9801077at2"/>
<comment type="similarity">
    <text evidence="10">Belongs to the glycosyl hydrolase 2 family. Beta-mannosidase B subfamily.</text>
</comment>
<dbReference type="Proteomes" id="UP000297014">
    <property type="component" value="Unassembled WGS sequence"/>
</dbReference>
<reference evidence="18 20" key="2">
    <citation type="submission" date="2014-01" db="EMBL/GenBank/DDBJ databases">
        <title>Draft genome sequencing of Bacillus alcalophilus CGMCC 1.3604.</title>
        <authorList>
            <person name="Yang J."/>
            <person name="Diao L."/>
            <person name="Yang S."/>
        </authorList>
    </citation>
    <scope>NUCLEOTIDE SEQUENCE [LARGE SCALE GENOMIC DNA]</scope>
    <source>
        <strain evidence="18 20">CGMCC 1.3604</strain>
    </source>
</reference>
<feature type="domain" description="Glycoside hydrolase family 2 immunoglobulin-like beta-sandwich" evidence="13">
    <location>
        <begin position="188"/>
        <end position="290"/>
    </location>
</feature>
<evidence type="ECO:0000313" key="19">
    <source>
        <dbReference type="Proteomes" id="UP000002754"/>
    </source>
</evidence>
<evidence type="ECO:0000256" key="3">
    <source>
        <dbReference type="ARBA" id="ARBA00004740"/>
    </source>
</evidence>
<evidence type="ECO:0000256" key="11">
    <source>
        <dbReference type="ARBA" id="ARBA00041069"/>
    </source>
</evidence>
<dbReference type="InterPro" id="IPR017853">
    <property type="entry name" value="GH"/>
</dbReference>
<dbReference type="AlphaFoldDB" id="A0A094XGC0"/>
<dbReference type="InterPro" id="IPR041447">
    <property type="entry name" value="Mannosidase_ig"/>
</dbReference>
<comment type="caution">
    <text evidence="17">The sequence shown here is derived from an EMBL/GenBank/DDBJ whole genome shotgun (WGS) entry which is preliminary data.</text>
</comment>
<comment type="subcellular location">
    <subcellularLocation>
        <location evidence="2">Secreted</location>
    </subcellularLocation>
</comment>
<evidence type="ECO:0000259" key="13">
    <source>
        <dbReference type="Pfam" id="PF00703"/>
    </source>
</evidence>
<keyword evidence="6" id="KW-0964">Secreted</keyword>
<dbReference type="STRING" id="1218173.BALCAV_0208235"/>
<evidence type="ECO:0000259" key="16">
    <source>
        <dbReference type="Pfam" id="PF22666"/>
    </source>
</evidence>
<dbReference type="Pfam" id="PF17753">
    <property type="entry name" value="Ig_mannosidase"/>
    <property type="match status" value="1"/>
</dbReference>
<gene>
    <name evidence="18" type="ORF">AJ85_15565</name>
    <name evidence="17" type="ORF">BALCAV_0208235</name>
</gene>
<evidence type="ECO:0000313" key="18">
    <source>
        <dbReference type="EMBL" id="THG89717.1"/>
    </source>
</evidence>
<dbReference type="RefSeq" id="WP_004428257.1">
    <property type="nucleotide sequence ID" value="NZ_ALPT02000021.1"/>
</dbReference>
<dbReference type="GO" id="GO:0005975">
    <property type="term" value="P:carbohydrate metabolic process"/>
    <property type="evidence" value="ECO:0007669"/>
    <property type="project" value="InterPro"/>
</dbReference>
<proteinExistence type="inferred from homology"/>
<dbReference type="InterPro" id="IPR050887">
    <property type="entry name" value="Beta-mannosidase_GH2"/>
</dbReference>
<dbReference type="Gene3D" id="2.60.40.10">
    <property type="entry name" value="Immunoglobulins"/>
    <property type="match status" value="3"/>
</dbReference>
<dbReference type="PANTHER" id="PTHR43730:SF1">
    <property type="entry name" value="BETA-MANNOSIDASE"/>
    <property type="match status" value="1"/>
</dbReference>